<dbReference type="GO" id="GO:0005524">
    <property type="term" value="F:ATP binding"/>
    <property type="evidence" value="ECO:0007669"/>
    <property type="project" value="UniProtKB-KW"/>
</dbReference>
<dbReference type="Gene3D" id="3.40.850.10">
    <property type="entry name" value="Kinesin motor domain"/>
    <property type="match status" value="1"/>
</dbReference>
<comment type="caution">
    <text evidence="10">Lacks conserved residue(s) required for the propagation of feature annotation.</text>
</comment>
<evidence type="ECO:0000259" key="14">
    <source>
        <dbReference type="PROSITE" id="PS51456"/>
    </source>
</evidence>
<dbReference type="InterPro" id="IPR001806">
    <property type="entry name" value="Small_GTPase"/>
</dbReference>
<keyword evidence="3" id="KW-0547">Nucleotide-binding</keyword>
<dbReference type="GO" id="GO:0003735">
    <property type="term" value="F:structural constituent of ribosome"/>
    <property type="evidence" value="ECO:0007669"/>
    <property type="project" value="InterPro"/>
</dbReference>
<dbReference type="InterPro" id="IPR004038">
    <property type="entry name" value="Ribosomal_eL8/eL30/eS12/Gad45"/>
</dbReference>
<dbReference type="EMBL" id="CAJNNW010024429">
    <property type="protein sequence ID" value="CAE8672361.1"/>
    <property type="molecule type" value="Genomic_DNA"/>
</dbReference>
<evidence type="ECO:0000256" key="8">
    <source>
        <dbReference type="ARBA" id="ARBA00023203"/>
    </source>
</evidence>
<sequence>MADIDEDEVAPVQEEVEEEVTDLMGAVRGVLKRALVVDGVIRGLHEVAKHIDASKAQVVFLAESCNEPTYKKLVQGLCLEKNVPLIDVPDNKSLGEWAGLCKIDKDGLPRKVVGASCVCVTDFGEEGEAYNYMMNHLGKARHKVSAFLYVPDCRVELTEKIRSPVNVRQAADNRDALARAVYGIVFNFIVHSTNLSIGYLDDVKLFVGVLDIFGFECFKMNSFEQLCINFTNERLQQFFNSFVFKLEEQLYEREGIPWDALDFPDNQDSVDILQAKVTGVFSMLDEECIVPNGSDQGFVNKLMKQHKGHRRFDEIKTKPTWFVIKHFAGPVGYCSDTFLDKNRDQLSNDLIECMGASSNQFVANLFKQDVKFAEVLSKDESQEKVGSKKKKYTVSGEFKDQLASLMDVVDLTEPHFIRCIKPNPSNLPDLYDRKGVTEQLRYGGVLQVVQVSRAGYPVRINHQECWDDYKVICSPKVFSGLKNLDDAKIRAQKLLEHLDGELNIPKPKNGNPWAVGKSLVFFKLPAYERIKFARLELLVKSTTLIQATWRGKVRRKMYEAICLFTRHVQSLLRSKQARADLMRHRSQQSAVRIQALARKSQARKKYTDVLRKVVLIQSARRAVLARRYAKEFRKDSSAARLQALVRARKEQKIYSALRSSILVAQQRWRMHYAKSQMKKLKQEAKEVGALMAKAQKQQEQAMELRKKNEEAEAHELQLSSEKKSLHAKVKLLEDSLSQMKTQLEDSKEQAAETVKLAADHSKTVVEAAQMETLNEQLATKDADLAKLLEDLAALKETFSKQEAALQSAEANYQQLLRSTAMQSVGGSGVSAGPPNPALANRAQRSGSTRNVFIQLVGDPGVGKTSLLGALVQEHDPAQLGKFEEQKSNLMSHHQIQIGERLLKFLDCSGNERAAHLVKEWFSRTQWVFVIYSLTDPKSYEKAMGLMADARQAGSGVVLFGNRFDVKDGNEVKVNMSEAMDKATQAGAYAVEGISLNDAVRWVASQSEQSEGGPGAEPSKADADGMGSPDGKGKSSISAAIDSVKSWFGGAGERGGKANAGVLLPSLKGTKAMKQARAQAADVNADLRPVQELQDSESAVTCICFGQERLHRTKGIQQILDGSKEKPRKFLETVELQIGLKDYDTQRDKRFAGTIKLPHVPRPRMKICVLGDAVHCEAAQRSGIPFKSVEDLKKLNKNKKMVKKLALSFDAFLASQVLIPQIPRLLGPGLNKAGKFPGLIQHTDNLENKVTELRSNVKFQLKKVLCMGVAVGNVGMTPDELRMNCLMAINFLVSLLKKNWNNIKRLHLKTTMGKPYTVYG</sequence>
<feature type="region of interest" description="Disordered" evidence="13">
    <location>
        <begin position="1003"/>
        <end position="1035"/>
    </location>
</feature>
<evidence type="ECO:0000256" key="5">
    <source>
        <dbReference type="ARBA" id="ARBA00022980"/>
    </source>
</evidence>
<evidence type="ECO:0000256" key="12">
    <source>
        <dbReference type="SAM" id="Coils"/>
    </source>
</evidence>
<dbReference type="InterPro" id="IPR028364">
    <property type="entry name" value="Ribosomal_uL1/biogenesis"/>
</dbReference>
<dbReference type="GO" id="GO:0016020">
    <property type="term" value="C:membrane"/>
    <property type="evidence" value="ECO:0007669"/>
    <property type="project" value="TreeGrafter"/>
</dbReference>
<dbReference type="Gene3D" id="1.20.58.530">
    <property type="match status" value="1"/>
</dbReference>
<dbReference type="GO" id="GO:0006412">
    <property type="term" value="P:translation"/>
    <property type="evidence" value="ECO:0007669"/>
    <property type="project" value="InterPro"/>
</dbReference>
<dbReference type="InterPro" id="IPR001609">
    <property type="entry name" value="Myosin_head_motor_dom-like"/>
</dbReference>
<evidence type="ECO:0000256" key="1">
    <source>
        <dbReference type="ARBA" id="ARBA00005824"/>
    </source>
</evidence>
<keyword evidence="9 11" id="KW-0687">Ribonucleoprotein</keyword>
<dbReference type="GO" id="GO:0016459">
    <property type="term" value="C:myosin complex"/>
    <property type="evidence" value="ECO:0007669"/>
    <property type="project" value="UniProtKB-KW"/>
</dbReference>
<dbReference type="GO" id="GO:0003924">
    <property type="term" value="F:GTPase activity"/>
    <property type="evidence" value="ECO:0007669"/>
    <property type="project" value="InterPro"/>
</dbReference>
<dbReference type="SUPFAM" id="SSF52540">
    <property type="entry name" value="P-loop containing nucleoside triphosphate hydrolases"/>
    <property type="match status" value="3"/>
</dbReference>
<dbReference type="PROSITE" id="PS01199">
    <property type="entry name" value="RIBOSOMAL_L1"/>
    <property type="match status" value="1"/>
</dbReference>
<dbReference type="Gene3D" id="3.40.50.790">
    <property type="match status" value="1"/>
</dbReference>
<dbReference type="GO" id="GO:0051015">
    <property type="term" value="F:actin filament binding"/>
    <property type="evidence" value="ECO:0007669"/>
    <property type="project" value="TreeGrafter"/>
</dbReference>
<dbReference type="SMART" id="SM00015">
    <property type="entry name" value="IQ"/>
    <property type="match status" value="5"/>
</dbReference>
<evidence type="ECO:0000256" key="7">
    <source>
        <dbReference type="ARBA" id="ARBA00023175"/>
    </source>
</evidence>
<dbReference type="GO" id="GO:1990904">
    <property type="term" value="C:ribonucleoprotein complex"/>
    <property type="evidence" value="ECO:0007669"/>
    <property type="project" value="UniProtKB-KW"/>
</dbReference>
<dbReference type="Gene3D" id="3.40.50.300">
    <property type="entry name" value="P-loop containing nucleotide triphosphate hydrolases"/>
    <property type="match status" value="1"/>
</dbReference>
<dbReference type="SUPFAM" id="SSF56808">
    <property type="entry name" value="Ribosomal protein L1"/>
    <property type="match status" value="1"/>
</dbReference>
<keyword evidence="5 11" id="KW-0689">Ribosomal protein</keyword>
<feature type="region of interest" description="Actin-binding" evidence="10">
    <location>
        <begin position="402"/>
        <end position="424"/>
    </location>
</feature>
<dbReference type="InterPro" id="IPR027417">
    <property type="entry name" value="P-loop_NTPase"/>
</dbReference>
<dbReference type="Gene3D" id="1.20.5.190">
    <property type="match status" value="1"/>
</dbReference>
<dbReference type="Gene3D" id="3.30.190.20">
    <property type="match status" value="1"/>
</dbReference>
<dbReference type="InterPro" id="IPR036961">
    <property type="entry name" value="Kinesin_motor_dom_sf"/>
</dbReference>
<dbReference type="GO" id="GO:0005840">
    <property type="term" value="C:ribosome"/>
    <property type="evidence" value="ECO:0007669"/>
    <property type="project" value="UniProtKB-KW"/>
</dbReference>
<dbReference type="SMART" id="SM00242">
    <property type="entry name" value="MYSc"/>
    <property type="match status" value="1"/>
</dbReference>
<organism evidence="15 16">
    <name type="scientific">Polarella glacialis</name>
    <name type="common">Dinoflagellate</name>
    <dbReference type="NCBI Taxonomy" id="89957"/>
    <lineage>
        <taxon>Eukaryota</taxon>
        <taxon>Sar</taxon>
        <taxon>Alveolata</taxon>
        <taxon>Dinophyceae</taxon>
        <taxon>Suessiales</taxon>
        <taxon>Suessiaceae</taxon>
        <taxon>Polarella</taxon>
    </lineage>
</organism>
<dbReference type="GO" id="GO:0000146">
    <property type="term" value="F:microfilament motor activity"/>
    <property type="evidence" value="ECO:0007669"/>
    <property type="project" value="TreeGrafter"/>
</dbReference>
<dbReference type="Proteomes" id="UP000626109">
    <property type="component" value="Unassembled WGS sequence"/>
</dbReference>
<dbReference type="CDD" id="cd00403">
    <property type="entry name" value="Ribosomal_L1"/>
    <property type="match status" value="1"/>
</dbReference>
<comment type="similarity">
    <text evidence="1 11">Belongs to the eukaryotic ribosomal protein eS12 family.</text>
</comment>
<dbReference type="GO" id="GO:0005737">
    <property type="term" value="C:cytoplasm"/>
    <property type="evidence" value="ECO:0007669"/>
    <property type="project" value="TreeGrafter"/>
</dbReference>
<dbReference type="GO" id="GO:0007015">
    <property type="term" value="P:actin filament organization"/>
    <property type="evidence" value="ECO:0007669"/>
    <property type="project" value="TreeGrafter"/>
</dbReference>
<dbReference type="InterPro" id="IPR023673">
    <property type="entry name" value="Ribosomal_uL1_CS"/>
</dbReference>
<evidence type="ECO:0000256" key="13">
    <source>
        <dbReference type="SAM" id="MobiDB-lite"/>
    </source>
</evidence>
<keyword evidence="8 10" id="KW-0009">Actin-binding</keyword>
<dbReference type="GO" id="GO:0005525">
    <property type="term" value="F:GTP binding"/>
    <property type="evidence" value="ECO:0007669"/>
    <property type="project" value="InterPro"/>
</dbReference>
<comment type="caution">
    <text evidence="15">The sequence shown here is derived from an EMBL/GenBank/DDBJ whole genome shotgun (WGS) entry which is preliminary data.</text>
</comment>
<keyword evidence="7" id="KW-0505">Motor protein</keyword>
<evidence type="ECO:0000256" key="6">
    <source>
        <dbReference type="ARBA" id="ARBA00023123"/>
    </source>
</evidence>
<dbReference type="PANTHER" id="PTHR13140">
    <property type="entry name" value="MYOSIN"/>
    <property type="match status" value="1"/>
</dbReference>
<evidence type="ECO:0000256" key="9">
    <source>
        <dbReference type="ARBA" id="ARBA00023274"/>
    </source>
</evidence>
<dbReference type="FunFam" id="3.40.50.790:FF:000002">
    <property type="entry name" value="Ribosomal protein"/>
    <property type="match status" value="1"/>
</dbReference>
<evidence type="ECO:0000256" key="2">
    <source>
        <dbReference type="ARBA" id="ARBA00010531"/>
    </source>
</evidence>
<dbReference type="PANTHER" id="PTHR13140:SF706">
    <property type="entry name" value="DILUTE CLASS UNCONVENTIONAL MYOSIN, ISOFORM C"/>
    <property type="match status" value="1"/>
</dbReference>
<dbReference type="InterPro" id="IPR000530">
    <property type="entry name" value="Ribosomal_eS12"/>
</dbReference>
<evidence type="ECO:0000256" key="4">
    <source>
        <dbReference type="ARBA" id="ARBA00022840"/>
    </source>
</evidence>
<feature type="coiled-coil region" evidence="12">
    <location>
        <begin position="677"/>
        <end position="818"/>
    </location>
</feature>
<dbReference type="PRINTS" id="PR00972">
    <property type="entry name" value="RIBSOMALS12E"/>
</dbReference>
<reference evidence="15" key="1">
    <citation type="submission" date="2021-02" db="EMBL/GenBank/DDBJ databases">
        <authorList>
            <person name="Dougan E. K."/>
            <person name="Rhodes N."/>
            <person name="Thang M."/>
            <person name="Chan C."/>
        </authorList>
    </citation>
    <scope>NUCLEOTIDE SEQUENCE</scope>
</reference>
<evidence type="ECO:0000256" key="11">
    <source>
        <dbReference type="RuleBase" id="RU000670"/>
    </source>
</evidence>
<evidence type="ECO:0000313" key="16">
    <source>
        <dbReference type="Proteomes" id="UP000626109"/>
    </source>
</evidence>
<dbReference type="InterPro" id="IPR029064">
    <property type="entry name" value="Ribosomal_eL30-like_sf"/>
</dbReference>
<evidence type="ECO:0000256" key="10">
    <source>
        <dbReference type="PROSITE-ProRule" id="PRU00782"/>
    </source>
</evidence>
<dbReference type="Gene3D" id="1.20.5.4820">
    <property type="match status" value="1"/>
</dbReference>
<dbReference type="SUPFAM" id="SSF55315">
    <property type="entry name" value="L30e-like"/>
    <property type="match status" value="1"/>
</dbReference>
<keyword evidence="12" id="KW-0175">Coiled coil</keyword>
<dbReference type="Pfam" id="PF00687">
    <property type="entry name" value="Ribosomal_L1"/>
    <property type="match status" value="1"/>
</dbReference>
<gene>
    <name evidence="15" type="ORF">PGLA2088_LOCUS18029</name>
</gene>
<dbReference type="InterPro" id="IPR000048">
    <property type="entry name" value="IQ_motif_EF-hand-BS"/>
</dbReference>
<dbReference type="InterPro" id="IPR023674">
    <property type="entry name" value="Ribosomal_uL1-like"/>
</dbReference>
<dbReference type="InterPro" id="IPR016095">
    <property type="entry name" value="Ribosomal_uL1_3-a/b-sand"/>
</dbReference>
<dbReference type="Pfam" id="PF01248">
    <property type="entry name" value="Ribosomal_L7Ae"/>
    <property type="match status" value="1"/>
</dbReference>
<accession>A0A813J7S2</accession>
<dbReference type="Pfam" id="PF00063">
    <property type="entry name" value="Myosin_head"/>
    <property type="match status" value="1"/>
</dbReference>
<comment type="similarity">
    <text evidence="10">Belongs to the TRAFAC class myosin-kinesin ATPase superfamily. Myosin family.</text>
</comment>
<dbReference type="Pfam" id="PF00071">
    <property type="entry name" value="Ras"/>
    <property type="match status" value="1"/>
</dbReference>
<evidence type="ECO:0000256" key="3">
    <source>
        <dbReference type="ARBA" id="ARBA00022741"/>
    </source>
</evidence>
<dbReference type="Gene3D" id="3.30.1330.30">
    <property type="match status" value="1"/>
</dbReference>
<protein>
    <recommendedName>
        <fullName evidence="11">40S ribosomal protein S12</fullName>
    </recommendedName>
</protein>
<dbReference type="SMART" id="SM00175">
    <property type="entry name" value="RAB"/>
    <property type="match status" value="1"/>
</dbReference>
<keyword evidence="4" id="KW-0067">ATP-binding</keyword>
<name>A0A813J7S2_POLGL</name>
<feature type="domain" description="Myosin motor" evidence="14">
    <location>
        <begin position="1"/>
        <end position="540"/>
    </location>
</feature>
<dbReference type="PROSITE" id="PS50096">
    <property type="entry name" value="IQ"/>
    <property type="match status" value="4"/>
</dbReference>
<proteinExistence type="inferred from homology"/>
<keyword evidence="6 10" id="KW-0518">Myosin</keyword>
<comment type="similarity">
    <text evidence="2">Belongs to the universal ribosomal protein uL1 family.</text>
</comment>
<evidence type="ECO:0000313" key="15">
    <source>
        <dbReference type="EMBL" id="CAE8672361.1"/>
    </source>
</evidence>
<dbReference type="PROSITE" id="PS51456">
    <property type="entry name" value="MYOSIN_MOTOR"/>
    <property type="match status" value="1"/>
</dbReference>